<dbReference type="Pfam" id="PF13399">
    <property type="entry name" value="LytR_C"/>
    <property type="match status" value="1"/>
</dbReference>
<dbReference type="Gene3D" id="3.40.630.190">
    <property type="entry name" value="LCP protein"/>
    <property type="match status" value="1"/>
</dbReference>
<dbReference type="Proteomes" id="UP000177328">
    <property type="component" value="Unassembled WGS sequence"/>
</dbReference>
<name>A0A1F5KHQ4_9BACT</name>
<dbReference type="EMBL" id="MFDD01000009">
    <property type="protein sequence ID" value="OGE40477.1"/>
    <property type="molecule type" value="Genomic_DNA"/>
</dbReference>
<sequence length="367" mass="40184">MAKIKVEKKLKSKHKKKAYSAEQKTRRNTRTAALALWALGSLCLLVLLGQLITLLTRFYNPLTPSMTDGSALRWDGKSSFSVAVKVDTLAVVNYDPVNRKLTVLKIPDETFLSLPKGYGGWPARSIFDLGQAEHPAIGSKLVRSTLSNLLGIPVEGFILIPPTKGTSSLEQVLAKIHHGPLGLLLSLNKIQSDRTGAELVRLVQGIEAIREDNTKIIDLADSSITESKLLADSTRVLGVNTIKLDLYIRENFKDSNFVNFDGGIAIFNATNHPGLAQDLARVITNMGGNVISLSNTSSNIDTSLVLASPDFDPINMTYQRLAALFAPTCLKSTCESSDPRVLSSRAQINIVLGEDYYLKKNDRNYPF</sequence>
<evidence type="ECO:0000313" key="2">
    <source>
        <dbReference type="EMBL" id="OGE40477.1"/>
    </source>
</evidence>
<evidence type="ECO:0000259" key="1">
    <source>
        <dbReference type="Pfam" id="PF13399"/>
    </source>
</evidence>
<reference evidence="2 3" key="1">
    <citation type="journal article" date="2016" name="Nat. Commun.">
        <title>Thousands of microbial genomes shed light on interconnected biogeochemical processes in an aquifer system.</title>
        <authorList>
            <person name="Anantharaman K."/>
            <person name="Brown C.T."/>
            <person name="Hug L.A."/>
            <person name="Sharon I."/>
            <person name="Castelle C.J."/>
            <person name="Probst A.J."/>
            <person name="Thomas B.C."/>
            <person name="Singh A."/>
            <person name="Wilkins M.J."/>
            <person name="Karaoz U."/>
            <person name="Brodie E.L."/>
            <person name="Williams K.H."/>
            <person name="Hubbard S.S."/>
            <person name="Banfield J.F."/>
        </authorList>
    </citation>
    <scope>NUCLEOTIDE SEQUENCE [LARGE SCALE GENOMIC DNA]</scope>
</reference>
<comment type="caution">
    <text evidence="2">The sequence shown here is derived from an EMBL/GenBank/DDBJ whole genome shotgun (WGS) entry which is preliminary data.</text>
</comment>
<dbReference type="InterPro" id="IPR027381">
    <property type="entry name" value="LytR/CpsA/Psr_C"/>
</dbReference>
<feature type="domain" description="LytR/CpsA/Psr regulator C-terminal" evidence="1">
    <location>
        <begin position="264"/>
        <end position="356"/>
    </location>
</feature>
<organism evidence="2 3">
    <name type="scientific">Candidatus Daviesbacteria bacterium RIFCSPHIGHO2_02_FULL_43_12</name>
    <dbReference type="NCBI Taxonomy" id="1797776"/>
    <lineage>
        <taxon>Bacteria</taxon>
        <taxon>Candidatus Daviesiibacteriota</taxon>
    </lineage>
</organism>
<gene>
    <name evidence="2" type="ORF">A3D25_00235</name>
</gene>
<evidence type="ECO:0000313" key="3">
    <source>
        <dbReference type="Proteomes" id="UP000177328"/>
    </source>
</evidence>
<accession>A0A1F5KHQ4</accession>
<dbReference type="AlphaFoldDB" id="A0A1F5KHQ4"/>
<proteinExistence type="predicted"/>
<protein>
    <recommendedName>
        <fullName evidence="1">LytR/CpsA/Psr regulator C-terminal domain-containing protein</fullName>
    </recommendedName>
</protein>